<protein>
    <submittedName>
        <fullName evidence="1">9164_t:CDS:1</fullName>
    </submittedName>
</protein>
<dbReference type="EMBL" id="CAJVPV010053144">
    <property type="protein sequence ID" value="CAG8781536.1"/>
    <property type="molecule type" value="Genomic_DNA"/>
</dbReference>
<proteinExistence type="predicted"/>
<evidence type="ECO:0000313" key="2">
    <source>
        <dbReference type="Proteomes" id="UP000789342"/>
    </source>
</evidence>
<evidence type="ECO:0000313" key="1">
    <source>
        <dbReference type="EMBL" id="CAG8781536.1"/>
    </source>
</evidence>
<comment type="caution">
    <text evidence="1">The sequence shown here is derived from an EMBL/GenBank/DDBJ whole genome shotgun (WGS) entry which is preliminary data.</text>
</comment>
<dbReference type="Proteomes" id="UP000789342">
    <property type="component" value="Unassembled WGS sequence"/>
</dbReference>
<dbReference type="AlphaFoldDB" id="A0A9N9P3M9"/>
<reference evidence="1" key="1">
    <citation type="submission" date="2021-06" db="EMBL/GenBank/DDBJ databases">
        <authorList>
            <person name="Kallberg Y."/>
            <person name="Tangrot J."/>
            <person name="Rosling A."/>
        </authorList>
    </citation>
    <scope>NUCLEOTIDE SEQUENCE</scope>
    <source>
        <strain evidence="1">CL551</strain>
    </source>
</reference>
<accession>A0A9N9P3M9</accession>
<gene>
    <name evidence="1" type="ORF">AMORRO_LOCUS17364</name>
</gene>
<name>A0A9N9P3M9_9GLOM</name>
<keyword evidence="2" id="KW-1185">Reference proteome</keyword>
<organism evidence="1 2">
    <name type="scientific">Acaulospora morrowiae</name>
    <dbReference type="NCBI Taxonomy" id="94023"/>
    <lineage>
        <taxon>Eukaryota</taxon>
        <taxon>Fungi</taxon>
        <taxon>Fungi incertae sedis</taxon>
        <taxon>Mucoromycota</taxon>
        <taxon>Glomeromycotina</taxon>
        <taxon>Glomeromycetes</taxon>
        <taxon>Diversisporales</taxon>
        <taxon>Acaulosporaceae</taxon>
        <taxon>Acaulospora</taxon>
    </lineage>
</organism>
<feature type="non-terminal residue" evidence="1">
    <location>
        <position position="1"/>
    </location>
</feature>
<sequence>AINTLLLDDRQLLLQMYPRNKLTKFGPLHMDKKKAKQMSKYDNEVEKTLFSQSYHSQL</sequence>